<reference evidence="2" key="1">
    <citation type="journal article" date="2014" name="Front. Microbiol.">
        <title>High frequency of phylogenetically diverse reductive dehalogenase-homologous genes in deep subseafloor sedimentary metagenomes.</title>
        <authorList>
            <person name="Kawai M."/>
            <person name="Futagami T."/>
            <person name="Toyoda A."/>
            <person name="Takaki Y."/>
            <person name="Nishi S."/>
            <person name="Hori S."/>
            <person name="Arai W."/>
            <person name="Tsubouchi T."/>
            <person name="Morono Y."/>
            <person name="Uchiyama I."/>
            <person name="Ito T."/>
            <person name="Fujiyama A."/>
            <person name="Inagaki F."/>
            <person name="Takami H."/>
        </authorList>
    </citation>
    <scope>NUCLEOTIDE SEQUENCE</scope>
    <source>
        <strain evidence="2">Expedition CK06-06</strain>
    </source>
</reference>
<dbReference type="Pfam" id="PF01926">
    <property type="entry name" value="MMR_HSR1"/>
    <property type="match status" value="1"/>
</dbReference>
<dbReference type="PRINTS" id="PR00326">
    <property type="entry name" value="GTP1OBG"/>
</dbReference>
<dbReference type="PANTHER" id="PTHR43834">
    <property type="entry name" value="GTPASE DER"/>
    <property type="match status" value="1"/>
</dbReference>
<protein>
    <recommendedName>
        <fullName evidence="1">G domain-containing protein</fullName>
    </recommendedName>
</protein>
<sequence>MAVPQVVIVGRPNVGKSSLLNWLAGARLAVVDDVAGVTRDRITHFMDYKDTFIELVDTGGIGVNDVDNLTDEIEDQIAIALESADVVLFVVDTREG</sequence>
<gene>
    <name evidence="2" type="ORF">S01H1_71074</name>
</gene>
<dbReference type="SUPFAM" id="SSF52540">
    <property type="entry name" value="P-loop containing nucleoside triphosphate hydrolases"/>
    <property type="match status" value="1"/>
</dbReference>
<dbReference type="InterPro" id="IPR005225">
    <property type="entry name" value="Small_GTP-bd"/>
</dbReference>
<dbReference type="GO" id="GO:0005525">
    <property type="term" value="F:GTP binding"/>
    <property type="evidence" value="ECO:0007669"/>
    <property type="project" value="InterPro"/>
</dbReference>
<name>X0YPI1_9ZZZZ</name>
<comment type="caution">
    <text evidence="2">The sequence shown here is derived from an EMBL/GenBank/DDBJ whole genome shotgun (WGS) entry which is preliminary data.</text>
</comment>
<dbReference type="Gene3D" id="3.40.50.300">
    <property type="entry name" value="P-loop containing nucleotide triphosphate hydrolases"/>
    <property type="match status" value="1"/>
</dbReference>
<evidence type="ECO:0000259" key="1">
    <source>
        <dbReference type="Pfam" id="PF01926"/>
    </source>
</evidence>
<dbReference type="InterPro" id="IPR006073">
    <property type="entry name" value="GTP-bd"/>
</dbReference>
<dbReference type="InterPro" id="IPR027417">
    <property type="entry name" value="P-loop_NTPase"/>
</dbReference>
<feature type="non-terminal residue" evidence="2">
    <location>
        <position position="96"/>
    </location>
</feature>
<dbReference type="NCBIfam" id="TIGR00231">
    <property type="entry name" value="small_GTP"/>
    <property type="match status" value="1"/>
</dbReference>
<accession>X0YPI1</accession>
<dbReference type="GO" id="GO:0043022">
    <property type="term" value="F:ribosome binding"/>
    <property type="evidence" value="ECO:0007669"/>
    <property type="project" value="TreeGrafter"/>
</dbReference>
<evidence type="ECO:0000313" key="2">
    <source>
        <dbReference type="EMBL" id="GAG38611.1"/>
    </source>
</evidence>
<proteinExistence type="predicted"/>
<organism evidence="2">
    <name type="scientific">marine sediment metagenome</name>
    <dbReference type="NCBI Taxonomy" id="412755"/>
    <lineage>
        <taxon>unclassified sequences</taxon>
        <taxon>metagenomes</taxon>
        <taxon>ecological metagenomes</taxon>
    </lineage>
</organism>
<dbReference type="EMBL" id="BARS01047306">
    <property type="protein sequence ID" value="GAG38611.1"/>
    <property type="molecule type" value="Genomic_DNA"/>
</dbReference>
<dbReference type="PANTHER" id="PTHR43834:SF6">
    <property type="entry name" value="GTPASE DER"/>
    <property type="match status" value="1"/>
</dbReference>
<dbReference type="AlphaFoldDB" id="X0YPI1"/>
<feature type="domain" description="G" evidence="1">
    <location>
        <begin position="5"/>
        <end position="95"/>
    </location>
</feature>